<dbReference type="Pfam" id="PF07833">
    <property type="entry name" value="Cu_amine_oxidN1"/>
    <property type="match status" value="1"/>
</dbReference>
<dbReference type="SUPFAM" id="SSF55383">
    <property type="entry name" value="Copper amine oxidase, domain N"/>
    <property type="match status" value="1"/>
</dbReference>
<accession>A0ABM9G0A5</accession>
<keyword evidence="8" id="KW-1185">Reference proteome</keyword>
<dbReference type="InterPro" id="IPR012854">
    <property type="entry name" value="Cu_amine_oxidase-like_N"/>
</dbReference>
<dbReference type="Gene3D" id="3.90.1720.10">
    <property type="entry name" value="endopeptidase domain like (from Nostoc punctiforme)"/>
    <property type="match status" value="1"/>
</dbReference>
<evidence type="ECO:0000256" key="2">
    <source>
        <dbReference type="ARBA" id="ARBA00022670"/>
    </source>
</evidence>
<feature type="chain" id="PRO_5045198587" evidence="5">
    <location>
        <begin position="26"/>
        <end position="295"/>
    </location>
</feature>
<gene>
    <name evidence="7" type="ORF">WJ0W_001986</name>
</gene>
<feature type="signal peptide" evidence="5">
    <location>
        <begin position="1"/>
        <end position="25"/>
    </location>
</feature>
<evidence type="ECO:0000313" key="7">
    <source>
        <dbReference type="EMBL" id="CAH8244756.1"/>
    </source>
</evidence>
<keyword evidence="4" id="KW-0788">Thiol protease</keyword>
<dbReference type="PROSITE" id="PS51257">
    <property type="entry name" value="PROKAR_LIPOPROTEIN"/>
    <property type="match status" value="1"/>
</dbReference>
<evidence type="ECO:0000313" key="8">
    <source>
        <dbReference type="Proteomes" id="UP001154322"/>
    </source>
</evidence>
<dbReference type="InterPro" id="IPR036582">
    <property type="entry name" value="Mao_N_sf"/>
</dbReference>
<evidence type="ECO:0000259" key="6">
    <source>
        <dbReference type="PROSITE" id="PS51935"/>
    </source>
</evidence>
<evidence type="ECO:0000256" key="4">
    <source>
        <dbReference type="ARBA" id="ARBA00022807"/>
    </source>
</evidence>
<keyword evidence="5" id="KW-0732">Signal</keyword>
<organism evidence="7 8">
    <name type="scientific">Paenibacillus melissococcoides</name>
    <dbReference type="NCBI Taxonomy" id="2912268"/>
    <lineage>
        <taxon>Bacteria</taxon>
        <taxon>Bacillati</taxon>
        <taxon>Bacillota</taxon>
        <taxon>Bacilli</taxon>
        <taxon>Bacillales</taxon>
        <taxon>Paenibacillaceae</taxon>
        <taxon>Paenibacillus</taxon>
    </lineage>
</organism>
<dbReference type="PROSITE" id="PS51935">
    <property type="entry name" value="NLPC_P60"/>
    <property type="match status" value="1"/>
</dbReference>
<dbReference type="InterPro" id="IPR000064">
    <property type="entry name" value="NLP_P60_dom"/>
</dbReference>
<reference evidence="7" key="1">
    <citation type="submission" date="2022-06" db="EMBL/GenBank/DDBJ databases">
        <authorList>
            <person name="Dietemann V."/>
            <person name="Ory F."/>
            <person name="Dainat B."/>
            <person name="Oberhansli S."/>
        </authorList>
    </citation>
    <scope>NUCLEOTIDE SEQUENCE</scope>
    <source>
        <strain evidence="7">Ena-SAMPLE-TAB-26-04-2022-14:26:32:270-5432</strain>
    </source>
</reference>
<dbReference type="EMBL" id="CALYLO010000002">
    <property type="protein sequence ID" value="CAH8244756.1"/>
    <property type="molecule type" value="Genomic_DNA"/>
</dbReference>
<dbReference type="Pfam" id="PF00877">
    <property type="entry name" value="NLPC_P60"/>
    <property type="match status" value="1"/>
</dbReference>
<dbReference type="PANTHER" id="PTHR47053:SF1">
    <property type="entry name" value="MUREIN DD-ENDOPEPTIDASE MEPH-RELATED"/>
    <property type="match status" value="1"/>
</dbReference>
<proteinExistence type="inferred from homology"/>
<dbReference type="Proteomes" id="UP001154322">
    <property type="component" value="Unassembled WGS sequence"/>
</dbReference>
<evidence type="ECO:0000256" key="3">
    <source>
        <dbReference type="ARBA" id="ARBA00022801"/>
    </source>
</evidence>
<evidence type="ECO:0000256" key="1">
    <source>
        <dbReference type="ARBA" id="ARBA00007074"/>
    </source>
</evidence>
<dbReference type="PANTHER" id="PTHR47053">
    <property type="entry name" value="MUREIN DD-ENDOPEPTIDASE MEPH-RELATED"/>
    <property type="match status" value="1"/>
</dbReference>
<keyword evidence="2" id="KW-0645">Protease</keyword>
<dbReference type="InterPro" id="IPR051202">
    <property type="entry name" value="Peptidase_C40"/>
</dbReference>
<feature type="domain" description="NlpC/P60" evidence="6">
    <location>
        <begin position="166"/>
        <end position="295"/>
    </location>
</feature>
<keyword evidence="3" id="KW-0378">Hydrolase</keyword>
<dbReference type="SUPFAM" id="SSF54001">
    <property type="entry name" value="Cysteine proteinases"/>
    <property type="match status" value="1"/>
</dbReference>
<sequence>MGYSGVRFLLLCCAASLLWITASCARPNPNPIEPPGPTSTALLDGSHIDAMGNRLIPLREAAHALGLRMEDRDQVVRIGYTDVIYELYPGRPEALSSGQAVTLPQAPVRLKGAPFATIESLSLLLQAPVQWNPERQTIDIGAIRNGGQTPSAGGSSAHGIHMAGAGVDAQALIQYAKSFLGVPYEFGAGPYEESKKFDCSSFTQHVFAHYGVQLPRLAQDQAKQGSAVTRENLKPGDLIFFTVPGRFEDDRIPGHVGIYVGNGQFIHTWGDPGVQISDVDGEHWGSMLLSMRRVI</sequence>
<name>A0ABM9G0A5_9BACL</name>
<dbReference type="RefSeq" id="WP_213427321.1">
    <property type="nucleotide sequence ID" value="NZ_AP031286.1"/>
</dbReference>
<evidence type="ECO:0000256" key="5">
    <source>
        <dbReference type="SAM" id="SignalP"/>
    </source>
</evidence>
<protein>
    <submittedName>
        <fullName evidence="7">NlpC/P60 family protein</fullName>
    </submittedName>
</protein>
<comment type="caution">
    <text evidence="7">The sequence shown here is derived from an EMBL/GenBank/DDBJ whole genome shotgun (WGS) entry which is preliminary data.</text>
</comment>
<comment type="similarity">
    <text evidence="1">Belongs to the peptidase C40 family.</text>
</comment>
<dbReference type="InterPro" id="IPR038765">
    <property type="entry name" value="Papain-like_cys_pep_sf"/>
</dbReference>